<keyword evidence="8" id="KW-0175">Coiled coil</keyword>
<dbReference type="InterPro" id="IPR010978">
    <property type="entry name" value="tRNA-bd_arm"/>
</dbReference>
<comment type="subunit">
    <text evidence="8">Monomer.</text>
</comment>
<dbReference type="InterPro" id="IPR001412">
    <property type="entry name" value="aa-tRNA-synth_I_CS"/>
</dbReference>
<dbReference type="PANTHER" id="PTHR11946:SF93">
    <property type="entry name" value="VALINE--TRNA LIGASE, CHLOROPLASTIC_MITOCHONDRIAL 2"/>
    <property type="match status" value="1"/>
</dbReference>
<dbReference type="SUPFAM" id="SSF50677">
    <property type="entry name" value="ValRS/IleRS/LeuRS editing domain"/>
    <property type="match status" value="1"/>
</dbReference>
<keyword evidence="5 8" id="KW-0648">Protein biosynthesis</keyword>
<comment type="catalytic activity">
    <reaction evidence="7 8">
        <text>tRNA(Val) + L-valine + ATP = L-valyl-tRNA(Val) + AMP + diphosphate</text>
        <dbReference type="Rhea" id="RHEA:10704"/>
        <dbReference type="Rhea" id="RHEA-COMP:9672"/>
        <dbReference type="Rhea" id="RHEA-COMP:9708"/>
        <dbReference type="ChEBI" id="CHEBI:30616"/>
        <dbReference type="ChEBI" id="CHEBI:33019"/>
        <dbReference type="ChEBI" id="CHEBI:57762"/>
        <dbReference type="ChEBI" id="CHEBI:78442"/>
        <dbReference type="ChEBI" id="CHEBI:78537"/>
        <dbReference type="ChEBI" id="CHEBI:456215"/>
        <dbReference type="EC" id="6.1.1.9"/>
    </reaction>
</comment>
<dbReference type="GO" id="GO:0004832">
    <property type="term" value="F:valine-tRNA ligase activity"/>
    <property type="evidence" value="ECO:0007669"/>
    <property type="project" value="UniProtKB-UniRule"/>
</dbReference>
<dbReference type="Pfam" id="PF10458">
    <property type="entry name" value="Val_tRNA-synt_C"/>
    <property type="match status" value="1"/>
</dbReference>
<dbReference type="GO" id="GO:0005829">
    <property type="term" value="C:cytosol"/>
    <property type="evidence" value="ECO:0007669"/>
    <property type="project" value="TreeGrafter"/>
</dbReference>
<dbReference type="HAMAP" id="MF_02004">
    <property type="entry name" value="Val_tRNA_synth_type1"/>
    <property type="match status" value="1"/>
</dbReference>
<dbReference type="AlphaFoldDB" id="A0A2M7Q9Z5"/>
<dbReference type="InterPro" id="IPR019499">
    <property type="entry name" value="Val-tRNA_synth_tRNA-bd"/>
</dbReference>
<comment type="function">
    <text evidence="8">Catalyzes the attachment of valine to tRNA(Val). As ValRS can inadvertently accommodate and process structurally similar amino acids such as threonine, to avoid such errors, it has a 'posttransfer' editing activity that hydrolyzes mischarged Thr-tRNA(Val) in a tRNA-dependent manner.</text>
</comment>
<dbReference type="Proteomes" id="UP000230973">
    <property type="component" value="Unassembled WGS sequence"/>
</dbReference>
<organism evidence="12 13">
    <name type="scientific">Candidatus Uhrbacteria bacterium CG_4_10_14_0_8_um_filter_58_22</name>
    <dbReference type="NCBI Taxonomy" id="1975029"/>
    <lineage>
        <taxon>Bacteria</taxon>
        <taxon>Candidatus Uhriibacteriota</taxon>
    </lineage>
</organism>
<dbReference type="CDD" id="cd07962">
    <property type="entry name" value="Anticodon_Ia_Val"/>
    <property type="match status" value="1"/>
</dbReference>
<dbReference type="FunFam" id="3.40.50.620:FF:000020">
    <property type="entry name" value="Valine--tRNA ligase, mitochondrial"/>
    <property type="match status" value="1"/>
</dbReference>
<proteinExistence type="inferred from homology"/>
<keyword evidence="6 8" id="KW-0030">Aminoacyl-tRNA synthetase</keyword>
<reference evidence="13" key="1">
    <citation type="submission" date="2017-09" db="EMBL/GenBank/DDBJ databases">
        <title>Depth-based differentiation of microbial function through sediment-hosted aquifers and enrichment of novel symbionts in the deep terrestrial subsurface.</title>
        <authorList>
            <person name="Probst A.J."/>
            <person name="Ladd B."/>
            <person name="Jarett J.K."/>
            <person name="Geller-Mcgrath D.E."/>
            <person name="Sieber C.M.K."/>
            <person name="Emerson J.B."/>
            <person name="Anantharaman K."/>
            <person name="Thomas B.C."/>
            <person name="Malmstrom R."/>
            <person name="Stieglmeier M."/>
            <person name="Klingl A."/>
            <person name="Woyke T."/>
            <person name="Ryan C.M."/>
            <person name="Banfield J.F."/>
        </authorList>
    </citation>
    <scope>NUCLEOTIDE SEQUENCE [LARGE SCALE GENOMIC DNA]</scope>
</reference>
<comment type="caution">
    <text evidence="12">The sequence shown here is derived from an EMBL/GenBank/DDBJ whole genome shotgun (WGS) entry which is preliminary data.</text>
</comment>
<evidence type="ECO:0000313" key="13">
    <source>
        <dbReference type="Proteomes" id="UP000230973"/>
    </source>
</evidence>
<name>A0A2M7Q9Z5_9BACT</name>
<dbReference type="NCBIfam" id="TIGR00422">
    <property type="entry name" value="valS"/>
    <property type="match status" value="1"/>
</dbReference>
<feature type="short sequence motif" description="'KMSKS' region" evidence="8">
    <location>
        <begin position="564"/>
        <end position="568"/>
    </location>
</feature>
<evidence type="ECO:0000256" key="1">
    <source>
        <dbReference type="ARBA" id="ARBA00022490"/>
    </source>
</evidence>
<feature type="binding site" evidence="8">
    <location>
        <position position="567"/>
    </location>
    <ligand>
        <name>ATP</name>
        <dbReference type="ChEBI" id="CHEBI:30616"/>
    </ligand>
</feature>
<dbReference type="SUPFAM" id="SSF47323">
    <property type="entry name" value="Anticodon-binding domain of a subclass of class I aminoacyl-tRNA synthetases"/>
    <property type="match status" value="1"/>
</dbReference>
<dbReference type="PRINTS" id="PR00986">
    <property type="entry name" value="TRNASYNTHVAL"/>
</dbReference>
<dbReference type="InterPro" id="IPR037118">
    <property type="entry name" value="Val-tRNA_synth_C_sf"/>
</dbReference>
<dbReference type="CDD" id="cd00817">
    <property type="entry name" value="ValRS_core"/>
    <property type="match status" value="1"/>
</dbReference>
<dbReference type="Pfam" id="PF00133">
    <property type="entry name" value="tRNA-synt_1"/>
    <property type="match status" value="1"/>
</dbReference>
<dbReference type="InterPro" id="IPR002303">
    <property type="entry name" value="Valyl-tRNA_ligase"/>
</dbReference>
<dbReference type="Gene3D" id="1.10.730.10">
    <property type="entry name" value="Isoleucyl-tRNA Synthetase, Domain 1"/>
    <property type="match status" value="1"/>
</dbReference>
<keyword evidence="4 8" id="KW-0067">ATP-binding</keyword>
<comment type="similarity">
    <text evidence="8">Belongs to the class-I aminoacyl-tRNA synthetase family. ValS type 1 subfamily.</text>
</comment>
<evidence type="ECO:0000256" key="3">
    <source>
        <dbReference type="ARBA" id="ARBA00022741"/>
    </source>
</evidence>
<dbReference type="InterPro" id="IPR002300">
    <property type="entry name" value="aa-tRNA-synth_Ia"/>
</dbReference>
<dbReference type="EMBL" id="PFLC01000054">
    <property type="protein sequence ID" value="PIY62056.1"/>
    <property type="molecule type" value="Genomic_DNA"/>
</dbReference>
<dbReference type="SUPFAM" id="SSF46589">
    <property type="entry name" value="tRNA-binding arm"/>
    <property type="match status" value="1"/>
</dbReference>
<accession>A0A2M7Q9Z5</accession>
<evidence type="ECO:0000256" key="4">
    <source>
        <dbReference type="ARBA" id="ARBA00022840"/>
    </source>
</evidence>
<dbReference type="InterPro" id="IPR009008">
    <property type="entry name" value="Val/Leu/Ile-tRNA-synth_edit"/>
</dbReference>
<feature type="domain" description="Methionyl/Valyl/Leucyl/Isoleucyl-tRNA synthetase anticodon-binding" evidence="10">
    <location>
        <begin position="649"/>
        <end position="789"/>
    </location>
</feature>
<dbReference type="InterPro" id="IPR009080">
    <property type="entry name" value="tRNAsynth_Ia_anticodon-bd"/>
</dbReference>
<comment type="caution">
    <text evidence="8">Lacks conserved residue(s) required for the propagation of feature annotation.</text>
</comment>
<dbReference type="Gene3D" id="1.10.287.380">
    <property type="entry name" value="Valyl-tRNA synthetase, C-terminal domain"/>
    <property type="match status" value="1"/>
</dbReference>
<dbReference type="PANTHER" id="PTHR11946">
    <property type="entry name" value="VALYL-TRNA SYNTHETASES"/>
    <property type="match status" value="1"/>
</dbReference>
<comment type="subcellular location">
    <subcellularLocation>
        <location evidence="8">Cytoplasm</location>
    </subcellularLocation>
</comment>
<dbReference type="SUPFAM" id="SSF52374">
    <property type="entry name" value="Nucleotidylyl transferase"/>
    <property type="match status" value="1"/>
</dbReference>
<dbReference type="PROSITE" id="PS00178">
    <property type="entry name" value="AA_TRNA_LIGASE_I"/>
    <property type="match status" value="1"/>
</dbReference>
<dbReference type="InterPro" id="IPR033705">
    <property type="entry name" value="Anticodon_Ia_Val"/>
</dbReference>
<keyword evidence="2 8" id="KW-0436">Ligase</keyword>
<dbReference type="InterPro" id="IPR014729">
    <property type="entry name" value="Rossmann-like_a/b/a_fold"/>
</dbReference>
<gene>
    <name evidence="8" type="primary">valS</name>
    <name evidence="12" type="ORF">COY93_04080</name>
</gene>
<evidence type="ECO:0000256" key="5">
    <source>
        <dbReference type="ARBA" id="ARBA00022917"/>
    </source>
</evidence>
<dbReference type="GO" id="GO:0005524">
    <property type="term" value="F:ATP binding"/>
    <property type="evidence" value="ECO:0007669"/>
    <property type="project" value="UniProtKB-UniRule"/>
</dbReference>
<dbReference type="GO" id="GO:0002161">
    <property type="term" value="F:aminoacyl-tRNA deacylase activity"/>
    <property type="evidence" value="ECO:0007669"/>
    <property type="project" value="InterPro"/>
</dbReference>
<evidence type="ECO:0000313" key="12">
    <source>
        <dbReference type="EMBL" id="PIY62056.1"/>
    </source>
</evidence>
<feature type="coiled-coil region" evidence="8">
    <location>
        <begin position="859"/>
        <end position="914"/>
    </location>
</feature>
<dbReference type="Pfam" id="PF08264">
    <property type="entry name" value="Anticodon_1"/>
    <property type="match status" value="1"/>
</dbReference>
<keyword evidence="1 8" id="KW-0963">Cytoplasm</keyword>
<evidence type="ECO:0000256" key="8">
    <source>
        <dbReference type="HAMAP-Rule" id="MF_02004"/>
    </source>
</evidence>
<dbReference type="NCBIfam" id="NF004349">
    <property type="entry name" value="PRK05729.1"/>
    <property type="match status" value="1"/>
</dbReference>
<dbReference type="EC" id="6.1.1.9" evidence="8"/>
<comment type="domain">
    <text evidence="8">The C-terminal coiled-coil domain is crucial for aminoacylation activity.</text>
</comment>
<protein>
    <recommendedName>
        <fullName evidence="8">Valine--tRNA ligase</fullName>
        <ecNumber evidence="8">6.1.1.9</ecNumber>
    </recommendedName>
    <alternativeName>
        <fullName evidence="8">Valyl-tRNA synthetase</fullName>
        <shortName evidence="8">ValRS</shortName>
    </alternativeName>
</protein>
<evidence type="ECO:0000256" key="6">
    <source>
        <dbReference type="ARBA" id="ARBA00023146"/>
    </source>
</evidence>
<dbReference type="Gene3D" id="3.40.50.620">
    <property type="entry name" value="HUPs"/>
    <property type="match status" value="2"/>
</dbReference>
<evidence type="ECO:0000256" key="7">
    <source>
        <dbReference type="ARBA" id="ARBA00047552"/>
    </source>
</evidence>
<evidence type="ECO:0000259" key="10">
    <source>
        <dbReference type="Pfam" id="PF08264"/>
    </source>
</evidence>
<feature type="domain" description="Aminoacyl-tRNA synthetase class Ia" evidence="9">
    <location>
        <begin position="25"/>
        <end position="604"/>
    </location>
</feature>
<comment type="domain">
    <text evidence="8">ValRS has two distinct active sites: one for aminoacylation and one for editing. The misactivated threonine is translocated from the active site to the editing site.</text>
</comment>
<keyword evidence="3 8" id="KW-0547">Nucleotide-binding</keyword>
<evidence type="ECO:0000259" key="9">
    <source>
        <dbReference type="Pfam" id="PF00133"/>
    </source>
</evidence>
<dbReference type="InterPro" id="IPR013155">
    <property type="entry name" value="M/V/L/I-tRNA-synth_anticd-bd"/>
</dbReference>
<evidence type="ECO:0000259" key="11">
    <source>
        <dbReference type="Pfam" id="PF10458"/>
    </source>
</evidence>
<dbReference type="GO" id="GO:0006438">
    <property type="term" value="P:valyl-tRNA aminoacylation"/>
    <property type="evidence" value="ECO:0007669"/>
    <property type="project" value="UniProtKB-UniRule"/>
</dbReference>
<sequence>MNTVMEVDDRELPKAYDPQGVEGRIYEAWEGSGFFNPDNLPGDRTEPFTIMMPPPNATGTLHIGHAMFLTLEDLMTRFHRMRGKAVLWLPGTDHAAIATNTKVEKILAKEGKTKYDLGRDGFIERVKEYIEGSRDTIRRQIRKMGSSCDWSREAFTFDEHRNRTVREMFVRMFDDGLIYRGYRIVNWCPRCESTLADDEVEYKEEPTTLFYMKYGPFTVATTRPETKLGDTAVAVHPEDARYRDMVGQTFEVDFGIGPQQIRVIADGGVDMEFGTGVVGITPAHSAVDFAMAERNRLPMKKVIGEDGKMTALAGKYAGLPVAEARAKLVAELKSKGLMEKEEEMSHKLSVCYRCSTAIEPLTSRQWFVDVNRPVKSRGGKTLKEMSLGAVRSGGIKILPEQFEKVYFNWMDNLHDWCVSRQIWFGHRIPVWYCRSCYVEQNAPERVGDSSGYERVGQAGVIASIEPPSACPQCGATDLSQLVQDTDTLDTWFSSGTWTFSTLGWPDDQNGDLKKFHPTQCLETGYDILFFWIARMILMTEYALGEVPFETVYLHGLVRTEDGQKMSKSLGNIIDPLEVAEKYGTDAVRLSLTVGNSPGNDLKMSEDKIAYYRNFANKLWNVARFIRLNSNWIEAQKLKESVPQPKTLADRWIFGRLDAVITSVTADIEAYNFSRPGETLRDFTWNELADWYLEIAKVEKRPTDDKLDMLRYLLLNVLKLWHPFMPFVTEEIYRNFFASSDVDFLMVAEWPQASGVDSGNAETEFALLQELVVAARNLRSEAGIEAGKRLEWLAVEGGEMTSGLVGQVENIGRLVRAEEVRFEERSWFVVAEDCRIATTSHGMQVAIPVGGGSADAAAFREKQEKELAAARQYAEVQRRKLDNADFVARAPAAVIETERRKLSEVEDRVAKLEEQLKSLS</sequence>
<feature type="domain" description="Valyl-tRNA synthetase tRNA-binding arm" evidence="11">
    <location>
        <begin position="854"/>
        <end position="918"/>
    </location>
</feature>
<evidence type="ECO:0000256" key="2">
    <source>
        <dbReference type="ARBA" id="ARBA00022598"/>
    </source>
</evidence>